<dbReference type="AlphaFoldDB" id="A0A841IS40"/>
<dbReference type="Pfam" id="PF05973">
    <property type="entry name" value="Gp49"/>
    <property type="match status" value="1"/>
</dbReference>
<organism evidence="2 3">
    <name type="scientific">Nocardiopsis algeriensis</name>
    <dbReference type="NCBI Taxonomy" id="1478215"/>
    <lineage>
        <taxon>Bacteria</taxon>
        <taxon>Bacillati</taxon>
        <taxon>Actinomycetota</taxon>
        <taxon>Actinomycetes</taxon>
        <taxon>Streptosporangiales</taxon>
        <taxon>Nocardiopsidaceae</taxon>
        <taxon>Nocardiopsis</taxon>
    </lineage>
</organism>
<keyword evidence="1" id="KW-0812">Transmembrane</keyword>
<accession>A0A841IS40</accession>
<gene>
    <name evidence="2" type="ORF">FHS13_002903</name>
</gene>
<keyword evidence="1" id="KW-1133">Transmembrane helix</keyword>
<evidence type="ECO:0000313" key="3">
    <source>
        <dbReference type="Proteomes" id="UP000536604"/>
    </source>
</evidence>
<reference evidence="2 3" key="1">
    <citation type="submission" date="2020-08" db="EMBL/GenBank/DDBJ databases">
        <title>Genomic Encyclopedia of Type Strains, Phase III (KMG-III): the genomes of soil and plant-associated and newly described type strains.</title>
        <authorList>
            <person name="Whitman W."/>
        </authorList>
    </citation>
    <scope>NUCLEOTIDE SEQUENCE [LARGE SCALE GENOMIC DNA]</scope>
    <source>
        <strain evidence="2 3">CECT 8712</strain>
    </source>
</reference>
<comment type="caution">
    <text evidence="2">The sequence shown here is derived from an EMBL/GenBank/DDBJ whole genome shotgun (WGS) entry which is preliminary data.</text>
</comment>
<keyword evidence="1" id="KW-0472">Membrane</keyword>
<proteinExistence type="predicted"/>
<name>A0A841IS40_9ACTN</name>
<sequence length="137" mass="15786">MVDTPRLFPCRREWKERALSRWETFTSSTGNDLVRKEIARLGLGPHEQQKLKRVMGEKGRGRDLGAADKPLSGYQGMRELVVRCGDRSFRLVYANVSGGLVLLALHFFVKKSRTAHHDLEVAWARLKDWHRRHPQGP</sequence>
<dbReference type="InterPro" id="IPR009241">
    <property type="entry name" value="HigB-like"/>
</dbReference>
<feature type="transmembrane region" description="Helical" evidence="1">
    <location>
        <begin position="91"/>
        <end position="109"/>
    </location>
</feature>
<protein>
    <submittedName>
        <fullName evidence="2">Phage-related protein</fullName>
    </submittedName>
</protein>
<dbReference type="Proteomes" id="UP000536604">
    <property type="component" value="Unassembled WGS sequence"/>
</dbReference>
<dbReference type="EMBL" id="JACHJO010000008">
    <property type="protein sequence ID" value="MBB6120942.1"/>
    <property type="molecule type" value="Genomic_DNA"/>
</dbReference>
<dbReference type="RefSeq" id="WP_184292395.1">
    <property type="nucleotide sequence ID" value="NZ_JACHJO010000008.1"/>
</dbReference>
<keyword evidence="3" id="KW-1185">Reference proteome</keyword>
<evidence type="ECO:0000313" key="2">
    <source>
        <dbReference type="EMBL" id="MBB6120942.1"/>
    </source>
</evidence>
<evidence type="ECO:0000256" key="1">
    <source>
        <dbReference type="SAM" id="Phobius"/>
    </source>
</evidence>